<sequence length="84" mass="10166">MIDNRKLISNLRSIFQFNKTDNMKRVILCTNDIRRHSKELYEFILCNLKRFILMAEHEVKRRPLGFNELLKHIFAHLKTSTHLI</sequence>
<dbReference type="EMBL" id="LVKB01000057">
    <property type="protein sequence ID" value="ORD96866.1"/>
    <property type="molecule type" value="Genomic_DNA"/>
</dbReference>
<evidence type="ECO:0000313" key="2">
    <source>
        <dbReference type="Proteomes" id="UP000192356"/>
    </source>
</evidence>
<evidence type="ECO:0000313" key="1">
    <source>
        <dbReference type="EMBL" id="ORD96866.1"/>
    </source>
</evidence>
<name>A0A1X0QAS1_9MICR</name>
<protein>
    <submittedName>
        <fullName evidence="1">Uncharacterized protein</fullName>
    </submittedName>
</protein>
<reference evidence="1 2" key="1">
    <citation type="journal article" date="2017" name="Environ. Microbiol.">
        <title>Decay of the glycolytic pathway and adaptation to intranuclear parasitism within Enterocytozoonidae microsporidia.</title>
        <authorList>
            <person name="Wiredu Boakye D."/>
            <person name="Jaroenlak P."/>
            <person name="Prachumwat A."/>
            <person name="Williams T.A."/>
            <person name="Bateman K.S."/>
            <person name="Itsathitphaisarn O."/>
            <person name="Sritunyalucksana K."/>
            <person name="Paszkiewicz K.H."/>
            <person name="Moore K.A."/>
            <person name="Stentiford G.D."/>
            <person name="Williams B.A."/>
        </authorList>
    </citation>
    <scope>NUCLEOTIDE SEQUENCE [LARGE SCALE GENOMIC DNA]</scope>
    <source>
        <strain evidence="1 2">GB1</strain>
    </source>
</reference>
<dbReference type="AlphaFoldDB" id="A0A1X0QAS1"/>
<keyword evidence="2" id="KW-1185">Reference proteome</keyword>
<organism evidence="1 2">
    <name type="scientific">Hepatospora eriocheir</name>
    <dbReference type="NCBI Taxonomy" id="1081669"/>
    <lineage>
        <taxon>Eukaryota</taxon>
        <taxon>Fungi</taxon>
        <taxon>Fungi incertae sedis</taxon>
        <taxon>Microsporidia</taxon>
        <taxon>Hepatosporidae</taxon>
        <taxon>Hepatospora</taxon>
    </lineage>
</organism>
<comment type="caution">
    <text evidence="1">The sequence shown here is derived from an EMBL/GenBank/DDBJ whole genome shotgun (WGS) entry which is preliminary data.</text>
</comment>
<accession>A0A1X0QAS1</accession>
<dbReference type="VEuPathDB" id="MicrosporidiaDB:HERIO_1238"/>
<dbReference type="Proteomes" id="UP000192356">
    <property type="component" value="Unassembled WGS sequence"/>
</dbReference>
<gene>
    <name evidence="1" type="ORF">HERIO_1238</name>
</gene>
<proteinExistence type="predicted"/>
<dbReference type="OrthoDB" id="1882346at2759"/>
<dbReference type="VEuPathDB" id="MicrosporidiaDB:A0H76_527"/>